<dbReference type="EMBL" id="JAEFBK010000005">
    <property type="protein sequence ID" value="KAG7607477.1"/>
    <property type="molecule type" value="Genomic_DNA"/>
</dbReference>
<proteinExistence type="predicted"/>
<sequence length="464" mass="52195">MRPIKIVGYYIRGRRGGEEKAPLFKIIPIMQSLSTPHTISLLLPGTSPSRLSPSLHSLVFPTRLRSLSYSSQTSILPDAGDDFIVGDCLVYEDGVFEDPYLEKEVTQVAKQERKKNRRGGAKRLDESEIEPENLVPEEWRDIQAEVNLTKKDKRKIAQEMEFGVRVEKKRQGLIPLRKVDLNDFLTYKEAKLAQLRPVILDKPGNFSDDFGASSDGETAVSSPSERVAPKNPRWAVYGKGFDHVAKFFNSDKYDPSDKKSDGPRKLLSKEEKFMLNSRNPDLAVATSKKWLPLHTLAACGEFYLVDSLLKHNLDINATDVGGLTALHRAIIGKKQAITNYLLRESANPFVLDDEGATLMHYAVQTASAPTIKLLLLYNADINAQDRDGWTPLHVAVQARRSDIVKLLLIKGADIEVKNKDGLTPLGLCLYLGRETRTYEVMKLLKEFPLSRHKKRLVTTDEDIE</sequence>
<protein>
    <submittedName>
        <fullName evidence="4">Ankyrin repeat</fullName>
    </submittedName>
</protein>
<dbReference type="PROSITE" id="PS50297">
    <property type="entry name" value="ANK_REP_REGION"/>
    <property type="match status" value="2"/>
</dbReference>
<dbReference type="AlphaFoldDB" id="A0A8T2D6W8"/>
<dbReference type="PANTHER" id="PTHR24203:SF86">
    <property type="entry name" value="PROTEASOME 26S SUBUNIT, NON-ATPASE 10"/>
    <property type="match status" value="1"/>
</dbReference>
<feature type="repeat" description="ANK" evidence="3">
    <location>
        <begin position="321"/>
        <end position="353"/>
    </location>
</feature>
<comment type="caution">
    <text evidence="4">The sequence shown here is derived from an EMBL/GenBank/DDBJ whole genome shotgun (WGS) entry which is preliminary data.</text>
</comment>
<dbReference type="PANTHER" id="PTHR24203">
    <property type="entry name" value="ANKYRIN REPEAT FAMILY PROTEIN"/>
    <property type="match status" value="1"/>
</dbReference>
<dbReference type="FunFam" id="1.25.40.20:FF:000461">
    <property type="entry name" value="Ankyrin repeat domain-containing protein, chloroplastic"/>
    <property type="match status" value="1"/>
</dbReference>
<dbReference type="Proteomes" id="UP000694240">
    <property type="component" value="Chromosome 5"/>
</dbReference>
<reference evidence="4 5" key="1">
    <citation type="submission" date="2020-12" db="EMBL/GenBank/DDBJ databases">
        <title>Concerted genomic and epigenomic changes stabilize Arabidopsis allopolyploids.</title>
        <authorList>
            <person name="Chen Z."/>
        </authorList>
    </citation>
    <scope>NUCLEOTIDE SEQUENCE [LARGE SCALE GENOMIC DNA]</scope>
    <source>
        <strain evidence="4">Allo738</strain>
        <tissue evidence="4">Leaf</tissue>
    </source>
</reference>
<gene>
    <name evidence="4" type="ORF">ISN45_At05g062520</name>
</gene>
<evidence type="ECO:0000313" key="4">
    <source>
        <dbReference type="EMBL" id="KAG7607477.1"/>
    </source>
</evidence>
<dbReference type="FunFam" id="1.25.40.20:FF:000485">
    <property type="entry name" value="Ankyrin repeat domain-containing protein, chloroplastic"/>
    <property type="match status" value="1"/>
</dbReference>
<dbReference type="PROSITE" id="PS50088">
    <property type="entry name" value="ANK_REPEAT"/>
    <property type="match status" value="3"/>
</dbReference>
<evidence type="ECO:0000256" key="1">
    <source>
        <dbReference type="ARBA" id="ARBA00022737"/>
    </source>
</evidence>
<dbReference type="Pfam" id="PF12796">
    <property type="entry name" value="Ank_2"/>
    <property type="match status" value="1"/>
</dbReference>
<evidence type="ECO:0000313" key="5">
    <source>
        <dbReference type="Proteomes" id="UP000694240"/>
    </source>
</evidence>
<evidence type="ECO:0000256" key="3">
    <source>
        <dbReference type="PROSITE-ProRule" id="PRU00023"/>
    </source>
</evidence>
<accession>A0A8T2D6W8</accession>
<keyword evidence="1" id="KW-0677">Repeat</keyword>
<organism evidence="4 5">
    <name type="scientific">Arabidopsis thaliana x Arabidopsis arenosa</name>
    <dbReference type="NCBI Taxonomy" id="1240361"/>
    <lineage>
        <taxon>Eukaryota</taxon>
        <taxon>Viridiplantae</taxon>
        <taxon>Streptophyta</taxon>
        <taxon>Embryophyta</taxon>
        <taxon>Tracheophyta</taxon>
        <taxon>Spermatophyta</taxon>
        <taxon>Magnoliopsida</taxon>
        <taxon>eudicotyledons</taxon>
        <taxon>Gunneridae</taxon>
        <taxon>Pentapetalae</taxon>
        <taxon>rosids</taxon>
        <taxon>malvids</taxon>
        <taxon>Brassicales</taxon>
        <taxon>Brassicaceae</taxon>
        <taxon>Camelineae</taxon>
        <taxon>Arabidopsis</taxon>
    </lineage>
</organism>
<keyword evidence="5" id="KW-1185">Reference proteome</keyword>
<dbReference type="Pfam" id="PF13637">
    <property type="entry name" value="Ank_4"/>
    <property type="match status" value="1"/>
</dbReference>
<feature type="repeat" description="ANK" evidence="3">
    <location>
        <begin position="354"/>
        <end position="386"/>
    </location>
</feature>
<keyword evidence="2 3" id="KW-0040">ANK repeat</keyword>
<evidence type="ECO:0000256" key="2">
    <source>
        <dbReference type="ARBA" id="ARBA00023043"/>
    </source>
</evidence>
<name>A0A8T2D6W8_9BRAS</name>
<dbReference type="InterPro" id="IPR002110">
    <property type="entry name" value="Ankyrin_rpt"/>
</dbReference>
<feature type="repeat" description="ANK" evidence="3">
    <location>
        <begin position="387"/>
        <end position="419"/>
    </location>
</feature>
<dbReference type="SMART" id="SM00248">
    <property type="entry name" value="ANK"/>
    <property type="match status" value="5"/>
</dbReference>